<gene>
    <name evidence="3" type="ORF">SAMN04490356_0853</name>
</gene>
<feature type="compositionally biased region" description="Pro residues" evidence="1">
    <location>
        <begin position="1"/>
        <end position="17"/>
    </location>
</feature>
<dbReference type="AlphaFoldDB" id="A0A1H4KP65"/>
<evidence type="ECO:0000313" key="3">
    <source>
        <dbReference type="EMBL" id="SEB59895.1"/>
    </source>
</evidence>
<reference evidence="4" key="1">
    <citation type="submission" date="2016-10" db="EMBL/GenBank/DDBJ databases">
        <authorList>
            <person name="Varghese N."/>
            <person name="Submissions S."/>
        </authorList>
    </citation>
    <scope>NUCLEOTIDE SEQUENCE [LARGE SCALE GENOMIC DNA]</scope>
    <source>
        <strain evidence="4">DSM 40318</strain>
    </source>
</reference>
<evidence type="ECO:0000313" key="4">
    <source>
        <dbReference type="Proteomes" id="UP000198609"/>
    </source>
</evidence>
<dbReference type="InterPro" id="IPR020290">
    <property type="entry name" value="Gp88"/>
</dbReference>
<dbReference type="EMBL" id="FNST01000002">
    <property type="protein sequence ID" value="SEB59895.1"/>
    <property type="molecule type" value="Genomic_DNA"/>
</dbReference>
<dbReference type="Pfam" id="PF17338">
    <property type="entry name" value="GP88"/>
    <property type="match status" value="1"/>
</dbReference>
<feature type="compositionally biased region" description="Polar residues" evidence="1">
    <location>
        <begin position="285"/>
        <end position="295"/>
    </location>
</feature>
<dbReference type="Proteomes" id="UP000198609">
    <property type="component" value="Unassembled WGS sequence"/>
</dbReference>
<feature type="region of interest" description="Disordered" evidence="1">
    <location>
        <begin position="1"/>
        <end position="20"/>
    </location>
</feature>
<sequence length="295" mass="33278">MPSVKSPPPSVSPPRPSPLLTQNREMRAIGAWNWTLPAWAGRLPDGRTYNTCPSAGICRHVCYARHGTYTWPTVRAKHQANLQFVLDDLPGWEQAMITELGAEKFRGVWVRIHDSGDFFNDAYTRSWLRVMRARPSVNFYAYTKEVARFRALVEPGAPDNFLWVFSFGGAQDAALNPEWDRVADVFPDEESIAAAGWHSQEGNDLLAVLGPRLVGIPANRIPHFLKRLNGRTFRTWQAEVDTERRTHHGSRARPGLRLITGNRPETRGNAQELRAPERQGRAAWQQPSVPLPLSS</sequence>
<name>A0A1H4KP65_STRMJ</name>
<dbReference type="RefSeq" id="WP_167746311.1">
    <property type="nucleotide sequence ID" value="NZ_FNST01000002.1"/>
</dbReference>
<protein>
    <recommendedName>
        <fullName evidence="2">Gene product 88 domain-containing protein</fullName>
    </recommendedName>
</protein>
<feature type="domain" description="Gene product 88" evidence="2">
    <location>
        <begin position="23"/>
        <end position="228"/>
    </location>
</feature>
<evidence type="ECO:0000259" key="2">
    <source>
        <dbReference type="Pfam" id="PF17338"/>
    </source>
</evidence>
<feature type="region of interest" description="Disordered" evidence="1">
    <location>
        <begin position="241"/>
        <end position="295"/>
    </location>
</feature>
<organism evidence="3 4">
    <name type="scientific">Streptomyces melanosporofaciens</name>
    <dbReference type="NCBI Taxonomy" id="67327"/>
    <lineage>
        <taxon>Bacteria</taxon>
        <taxon>Bacillati</taxon>
        <taxon>Actinomycetota</taxon>
        <taxon>Actinomycetes</taxon>
        <taxon>Kitasatosporales</taxon>
        <taxon>Streptomycetaceae</taxon>
        <taxon>Streptomyces</taxon>
        <taxon>Streptomyces violaceusniger group</taxon>
    </lineage>
</organism>
<evidence type="ECO:0000256" key="1">
    <source>
        <dbReference type="SAM" id="MobiDB-lite"/>
    </source>
</evidence>
<accession>A0A1H4KP65</accession>
<keyword evidence="4" id="KW-1185">Reference proteome</keyword>
<proteinExistence type="predicted"/>